<sequence length="76" mass="8376">MVGAEEKQSLADSVTASQFQDTNVIQLQELIQDTGTVMDSDSNHERESHETKSDTVTNCVPQSQLTTKEEETAFVS</sequence>
<dbReference type="EMBL" id="CABITT030000004">
    <property type="protein sequence ID" value="VVB01772.1"/>
    <property type="molecule type" value="Genomic_DNA"/>
</dbReference>
<comment type="caution">
    <text evidence="2">The sequence shown here is derived from an EMBL/GenBank/DDBJ whole genome shotgun (WGS) entry which is preliminary data.</text>
</comment>
<dbReference type="Proteomes" id="UP000489600">
    <property type="component" value="Unassembled WGS sequence"/>
</dbReference>
<keyword evidence="3" id="KW-1185">Reference proteome</keyword>
<feature type="compositionally biased region" description="Basic and acidic residues" evidence="1">
    <location>
        <begin position="67"/>
        <end position="76"/>
    </location>
</feature>
<feature type="region of interest" description="Disordered" evidence="1">
    <location>
        <begin position="35"/>
        <end position="76"/>
    </location>
</feature>
<organism evidence="2 3">
    <name type="scientific">Arabis nemorensis</name>
    <dbReference type="NCBI Taxonomy" id="586526"/>
    <lineage>
        <taxon>Eukaryota</taxon>
        <taxon>Viridiplantae</taxon>
        <taxon>Streptophyta</taxon>
        <taxon>Embryophyta</taxon>
        <taxon>Tracheophyta</taxon>
        <taxon>Spermatophyta</taxon>
        <taxon>Magnoliopsida</taxon>
        <taxon>eudicotyledons</taxon>
        <taxon>Gunneridae</taxon>
        <taxon>Pentapetalae</taxon>
        <taxon>rosids</taxon>
        <taxon>malvids</taxon>
        <taxon>Brassicales</taxon>
        <taxon>Brassicaceae</taxon>
        <taxon>Arabideae</taxon>
        <taxon>Arabis</taxon>
    </lineage>
</organism>
<evidence type="ECO:0000256" key="1">
    <source>
        <dbReference type="SAM" id="MobiDB-lite"/>
    </source>
</evidence>
<protein>
    <submittedName>
        <fullName evidence="2">Uncharacterized protein</fullName>
    </submittedName>
</protein>
<dbReference type="AlphaFoldDB" id="A0A565BJE6"/>
<feature type="compositionally biased region" description="Polar residues" evidence="1">
    <location>
        <begin position="54"/>
        <end position="66"/>
    </location>
</feature>
<accession>A0A565BJE6</accession>
<name>A0A565BJE6_9BRAS</name>
<proteinExistence type="predicted"/>
<feature type="compositionally biased region" description="Basic and acidic residues" evidence="1">
    <location>
        <begin position="41"/>
        <end position="53"/>
    </location>
</feature>
<evidence type="ECO:0000313" key="2">
    <source>
        <dbReference type="EMBL" id="VVB01772.1"/>
    </source>
</evidence>
<reference evidence="2" key="1">
    <citation type="submission" date="2019-07" db="EMBL/GenBank/DDBJ databases">
        <authorList>
            <person name="Dittberner H."/>
        </authorList>
    </citation>
    <scope>NUCLEOTIDE SEQUENCE [LARGE SCALE GENOMIC DNA]</scope>
</reference>
<gene>
    <name evidence="2" type="ORF">ANE_LOCUS12216</name>
</gene>
<evidence type="ECO:0000313" key="3">
    <source>
        <dbReference type="Proteomes" id="UP000489600"/>
    </source>
</evidence>